<dbReference type="GO" id="GO:0045892">
    <property type="term" value="P:negative regulation of DNA-templated transcription"/>
    <property type="evidence" value="ECO:0007669"/>
    <property type="project" value="TreeGrafter"/>
</dbReference>
<keyword evidence="3" id="KW-0346">Stress response</keyword>
<dbReference type="FunFam" id="1.10.10.10:FF:000049">
    <property type="entry name" value="Heat-inducible transcription repressor HrcA"/>
    <property type="match status" value="1"/>
</dbReference>
<proteinExistence type="inferred from homology"/>
<dbReference type="PANTHER" id="PTHR34824:SF1">
    <property type="entry name" value="HEAT-INDUCIBLE TRANSCRIPTION REPRESSOR HRCA"/>
    <property type="match status" value="1"/>
</dbReference>
<dbReference type="PANTHER" id="PTHR34824">
    <property type="entry name" value="HEAT-INDUCIBLE TRANSCRIPTION REPRESSOR HRCA"/>
    <property type="match status" value="1"/>
</dbReference>
<keyword evidence="1" id="KW-0678">Repressor</keyword>
<dbReference type="HAMAP" id="MF_00081">
    <property type="entry name" value="HrcA"/>
    <property type="match status" value="1"/>
</dbReference>
<evidence type="ECO:0000256" key="2">
    <source>
        <dbReference type="ARBA" id="ARBA00023015"/>
    </source>
</evidence>
<dbReference type="Pfam" id="PF01628">
    <property type="entry name" value="HrcA"/>
    <property type="match status" value="1"/>
</dbReference>
<gene>
    <name evidence="6" type="primary">hrcA_24</name>
    <name evidence="6" type="ORF">SDC9_119614</name>
</gene>
<dbReference type="InterPro" id="IPR023120">
    <property type="entry name" value="WHTH_transcript_rep_HrcA_IDD"/>
</dbReference>
<sequence>MEMDERKIKILQAIILDYIDTAEPVGSRTIAKKYDLGISSATIRNEMADLEEMGYLEQLHSSSGRKPSDKGYRLYVDKLMQVSRVTYEEEEFIKKHIIKSTLHEIDKVIKEASYLLAELTRLTSVVKAPSFRKGKIKSIQLIHIDNNNILSVIVIDRGIIKNNLIRMTKSIDTELLVKINNLLNIRLSNLNIEEINLEVINNLKSDLFGYEEIFNSIMPVIYESLNSMESSDIYFEGTTNIFHYPEYNDIQRAKEFLSLIDNKKKVNDLINSTESMDIKIGGENFLEDAKECSIVSAVYSIGGRPLGSIGVIGPTRMPYDKVISILAAVVNELNKTLTDDYIR</sequence>
<feature type="domain" description="Heat-inducible transcription repressor HrcA C-terminal" evidence="5">
    <location>
        <begin position="106"/>
        <end position="323"/>
    </location>
</feature>
<dbReference type="Gene3D" id="1.10.10.10">
    <property type="entry name" value="Winged helix-like DNA-binding domain superfamily/Winged helix DNA-binding domain"/>
    <property type="match status" value="1"/>
</dbReference>
<dbReference type="InterPro" id="IPR002571">
    <property type="entry name" value="HrcA"/>
</dbReference>
<comment type="caution">
    <text evidence="6">The sequence shown here is derived from an EMBL/GenBank/DDBJ whole genome shotgun (WGS) entry which is preliminary data.</text>
</comment>
<accession>A0A645C5I9</accession>
<dbReference type="InterPro" id="IPR036388">
    <property type="entry name" value="WH-like_DNA-bd_sf"/>
</dbReference>
<evidence type="ECO:0000256" key="3">
    <source>
        <dbReference type="ARBA" id="ARBA00023016"/>
    </source>
</evidence>
<dbReference type="NCBIfam" id="TIGR00331">
    <property type="entry name" value="hrcA"/>
    <property type="match status" value="1"/>
</dbReference>
<keyword evidence="4" id="KW-0804">Transcription</keyword>
<dbReference type="Gene3D" id="3.30.390.60">
    <property type="entry name" value="Heat-inducible transcription repressor hrca homolog, domain 3"/>
    <property type="match status" value="1"/>
</dbReference>
<dbReference type="EMBL" id="VSSQ01024865">
    <property type="protein sequence ID" value="MPM72638.1"/>
    <property type="molecule type" value="Genomic_DNA"/>
</dbReference>
<reference evidence="6" key="1">
    <citation type="submission" date="2019-08" db="EMBL/GenBank/DDBJ databases">
        <authorList>
            <person name="Kucharzyk K."/>
            <person name="Murdoch R.W."/>
            <person name="Higgins S."/>
            <person name="Loffler F."/>
        </authorList>
    </citation>
    <scope>NUCLEOTIDE SEQUENCE</scope>
</reference>
<organism evidence="6">
    <name type="scientific">bioreactor metagenome</name>
    <dbReference type="NCBI Taxonomy" id="1076179"/>
    <lineage>
        <taxon>unclassified sequences</taxon>
        <taxon>metagenomes</taxon>
        <taxon>ecological metagenomes</taxon>
    </lineage>
</organism>
<name>A0A645C5I9_9ZZZZ</name>
<dbReference type="InterPro" id="IPR029016">
    <property type="entry name" value="GAF-like_dom_sf"/>
</dbReference>
<evidence type="ECO:0000313" key="6">
    <source>
        <dbReference type="EMBL" id="MPM72638.1"/>
    </source>
</evidence>
<evidence type="ECO:0000256" key="1">
    <source>
        <dbReference type="ARBA" id="ARBA00022491"/>
    </source>
</evidence>
<dbReference type="SUPFAM" id="SSF55781">
    <property type="entry name" value="GAF domain-like"/>
    <property type="match status" value="1"/>
</dbReference>
<protein>
    <submittedName>
        <fullName evidence="6">Heat-inducible transcription repressor HrcA</fullName>
    </submittedName>
</protein>
<evidence type="ECO:0000256" key="4">
    <source>
        <dbReference type="ARBA" id="ARBA00023163"/>
    </source>
</evidence>
<dbReference type="Gene3D" id="3.30.450.40">
    <property type="match status" value="1"/>
</dbReference>
<dbReference type="InterPro" id="IPR021153">
    <property type="entry name" value="HrcA_C"/>
</dbReference>
<dbReference type="SUPFAM" id="SSF46785">
    <property type="entry name" value="Winged helix' DNA-binding domain"/>
    <property type="match status" value="1"/>
</dbReference>
<evidence type="ECO:0000259" key="5">
    <source>
        <dbReference type="Pfam" id="PF01628"/>
    </source>
</evidence>
<dbReference type="InterPro" id="IPR036390">
    <property type="entry name" value="WH_DNA-bd_sf"/>
</dbReference>
<dbReference type="AlphaFoldDB" id="A0A645C5I9"/>
<keyword evidence="2" id="KW-0805">Transcription regulation</keyword>
<dbReference type="PIRSF" id="PIRSF005485">
    <property type="entry name" value="HrcA"/>
    <property type="match status" value="1"/>
</dbReference>
<dbReference type="GO" id="GO:0003677">
    <property type="term" value="F:DNA binding"/>
    <property type="evidence" value="ECO:0007669"/>
    <property type="project" value="InterPro"/>
</dbReference>